<evidence type="ECO:0000313" key="4">
    <source>
        <dbReference type="Proteomes" id="UP001482520"/>
    </source>
</evidence>
<organism evidence="3 4">
    <name type="scientific">Nocardioides kribbensis</name>
    <dbReference type="NCBI Taxonomy" id="305517"/>
    <lineage>
        <taxon>Bacteria</taxon>
        <taxon>Bacillati</taxon>
        <taxon>Actinomycetota</taxon>
        <taxon>Actinomycetes</taxon>
        <taxon>Propionibacteriales</taxon>
        <taxon>Nocardioidaceae</taxon>
        <taxon>Nocardioides</taxon>
    </lineage>
</organism>
<feature type="signal peptide" evidence="2">
    <location>
        <begin position="1"/>
        <end position="24"/>
    </location>
</feature>
<gene>
    <name evidence="3" type="ORF">V6R90_20065</name>
</gene>
<feature type="compositionally biased region" description="Acidic residues" evidence="1">
    <location>
        <begin position="149"/>
        <end position="159"/>
    </location>
</feature>
<dbReference type="EMBL" id="JBEGDP010000050">
    <property type="protein sequence ID" value="MEQ7849580.1"/>
    <property type="molecule type" value="Genomic_DNA"/>
</dbReference>
<evidence type="ECO:0008006" key="5">
    <source>
        <dbReference type="Google" id="ProtNLM"/>
    </source>
</evidence>
<evidence type="ECO:0000256" key="1">
    <source>
        <dbReference type="SAM" id="MobiDB-lite"/>
    </source>
</evidence>
<dbReference type="Proteomes" id="UP001482520">
    <property type="component" value="Unassembled WGS sequence"/>
</dbReference>
<evidence type="ECO:0000256" key="2">
    <source>
        <dbReference type="SAM" id="SignalP"/>
    </source>
</evidence>
<dbReference type="PROSITE" id="PS51257">
    <property type="entry name" value="PROKAR_LIPOPROTEIN"/>
    <property type="match status" value="1"/>
</dbReference>
<dbReference type="RefSeq" id="WP_193661659.1">
    <property type="nucleotide sequence ID" value="NZ_BAAAMM010000020.1"/>
</dbReference>
<sequence length="159" mass="16561">MSLTRLRRGAAAGSLVLLASMATACGGGDDGASTPDDASSDDFCSTYSDILSGIGDQEEPDAGAIKDFADQLAEVGTPENISEEAREGFEIFIDTINDLPDDASAAEIEDFDPDISDEDDAKVDAFFEYTATECAEALGIPSDLPSAELPDDSSSESTE</sequence>
<keyword evidence="4" id="KW-1185">Reference proteome</keyword>
<feature type="chain" id="PRO_5045493465" description="Lipoprotein" evidence="2">
    <location>
        <begin position="25"/>
        <end position="159"/>
    </location>
</feature>
<keyword evidence="2" id="KW-0732">Signal</keyword>
<protein>
    <recommendedName>
        <fullName evidence="5">Lipoprotein</fullName>
    </recommendedName>
</protein>
<name>A0ABV1P4B1_9ACTN</name>
<reference evidence="3 4" key="1">
    <citation type="submission" date="2024-02" db="EMBL/GenBank/DDBJ databases">
        <title>Full genome sequence of Nocardioides kribbensis.</title>
        <authorList>
            <person name="Poletto B.L."/>
            <person name="Silva G."/>
            <person name="Galante D."/>
            <person name="Campos K.R."/>
            <person name="Santos M.B.N."/>
            <person name="Sacchi C.T."/>
        </authorList>
    </citation>
    <scope>NUCLEOTIDE SEQUENCE [LARGE SCALE GENOMIC DNA]</scope>
    <source>
        <strain evidence="3 4">O4R</strain>
    </source>
</reference>
<comment type="caution">
    <text evidence="3">The sequence shown here is derived from an EMBL/GenBank/DDBJ whole genome shotgun (WGS) entry which is preliminary data.</text>
</comment>
<feature type="region of interest" description="Disordered" evidence="1">
    <location>
        <begin position="139"/>
        <end position="159"/>
    </location>
</feature>
<accession>A0ABV1P4B1</accession>
<evidence type="ECO:0000313" key="3">
    <source>
        <dbReference type="EMBL" id="MEQ7849580.1"/>
    </source>
</evidence>
<proteinExistence type="predicted"/>